<comment type="caution">
    <text evidence="4">The sequence shown here is derived from an EMBL/GenBank/DDBJ whole genome shotgun (WGS) entry which is preliminary data.</text>
</comment>
<proteinExistence type="predicted"/>
<feature type="coiled-coil region" evidence="1">
    <location>
        <begin position="72"/>
        <end position="99"/>
    </location>
</feature>
<dbReference type="AlphaFoldDB" id="A0A8T4IDH7"/>
<gene>
    <name evidence="4" type="ORF">J7S20_09340</name>
</gene>
<keyword evidence="3" id="KW-0732">Signal</keyword>
<feature type="region of interest" description="Disordered" evidence="2">
    <location>
        <begin position="21"/>
        <end position="66"/>
    </location>
</feature>
<reference evidence="4" key="1">
    <citation type="submission" date="2021-04" db="EMBL/GenBank/DDBJ databases">
        <title>Ouciella asimina sp. nov., isolated from the surface seawater in the hydrothermal field of Okinawa Trough.</title>
        <authorList>
            <person name="Shuang W."/>
        </authorList>
    </citation>
    <scope>NUCLEOTIDE SEQUENCE</scope>
    <source>
        <strain evidence="4">LXI357</strain>
    </source>
</reference>
<keyword evidence="1" id="KW-0175">Coiled coil</keyword>
<dbReference type="RefSeq" id="WP_284053966.1">
    <property type="nucleotide sequence ID" value="NZ_JAGRQC010000002.1"/>
</dbReference>
<evidence type="ECO:0000256" key="2">
    <source>
        <dbReference type="SAM" id="MobiDB-lite"/>
    </source>
</evidence>
<feature type="compositionally biased region" description="Low complexity" evidence="2">
    <location>
        <begin position="37"/>
        <end position="66"/>
    </location>
</feature>
<feature type="chain" id="PRO_5035769200" evidence="3">
    <location>
        <begin position="26"/>
        <end position="99"/>
    </location>
</feature>
<evidence type="ECO:0000313" key="5">
    <source>
        <dbReference type="Proteomes" id="UP000676996"/>
    </source>
</evidence>
<dbReference type="Proteomes" id="UP000676996">
    <property type="component" value="Unassembled WGS sequence"/>
</dbReference>
<dbReference type="EMBL" id="JAGRQC010000002">
    <property type="protein sequence ID" value="MBR0552707.1"/>
    <property type="molecule type" value="Genomic_DNA"/>
</dbReference>
<evidence type="ECO:0000313" key="4">
    <source>
        <dbReference type="EMBL" id="MBR0552707.1"/>
    </source>
</evidence>
<feature type="signal peptide" evidence="3">
    <location>
        <begin position="1"/>
        <end position="25"/>
    </location>
</feature>
<protein>
    <submittedName>
        <fullName evidence="4">Uncharacterized protein</fullName>
    </submittedName>
</protein>
<sequence length="99" mass="10679">MSKSLIALAGALVVATAGTAIPAHAQQDDPATSTQTSQMPMKGMSGQMGKGSMQGHMMQQGSMMSGDTMQNCQAMQQQMVQLRKEMADLRAEMMRNRKK</sequence>
<evidence type="ECO:0000256" key="3">
    <source>
        <dbReference type="SAM" id="SignalP"/>
    </source>
</evidence>
<keyword evidence="5" id="KW-1185">Reference proteome</keyword>
<organism evidence="4 5">
    <name type="scientific">Stakelama marina</name>
    <dbReference type="NCBI Taxonomy" id="2826939"/>
    <lineage>
        <taxon>Bacteria</taxon>
        <taxon>Pseudomonadati</taxon>
        <taxon>Pseudomonadota</taxon>
        <taxon>Alphaproteobacteria</taxon>
        <taxon>Sphingomonadales</taxon>
        <taxon>Sphingomonadaceae</taxon>
        <taxon>Stakelama</taxon>
    </lineage>
</organism>
<name>A0A8T4IDH7_9SPHN</name>
<evidence type="ECO:0000256" key="1">
    <source>
        <dbReference type="SAM" id="Coils"/>
    </source>
</evidence>
<accession>A0A8T4IDH7</accession>